<keyword evidence="1" id="KW-0732">Signal</keyword>
<sequence length="746" mass="83391">MRCIFLLLATAGLATFAQDSGFWTNRKDFTQQGYTEFAYAGSYLYAARPCEGIDIFQLDADNRLTHLNFFPLPGDTVEDIRIRGNRLFLQNALAEQMTYLQWYDLSDPVMPVFENQRRVRETYLVWFVSEDGGTLYEHGFIGFPLYGITRIALDHPHLEETPFAIIDDNRTGYDKIVVEGDQVYLLGFRRVSAATLKVGTGAVVTDTKEIVLNGFDFKLMDNGEVLLVQTEDLLYVYDVSTPGRLIHRTTAPSEIDAEREAQLVLDRQLLLAISETQIRQFSLANPGNPQLVEAEFAHCQPCLIDPAEQRLLAPGYDGLTIQDYSAGIATTTTSLREAHGTFTDVAWRDDLVVGFSDGELWFLDWSDPDAPRVTQRLTVGGLRADLSFSDNYLYTQILDREARDNQRLRVFNVANINRIFQVDFFDFDDSHQDGARLVGIKDRKISIYSLNPWNLHTPLAEWSPISDRDTYSDQDRVFLKDNFILTTVGHRWNIFQFTPSGIQFLSSHFMGARAFLWMGDVLYIADSRLIVLDMSNPADPQVITTAPLGHPPWGPARLSTPFNNSLFVSGLYGTTHFDISDIRNPKQTTLSVTGLNGDPAIQGNEGLFITECPSGLARVSFFDCDPPIFNDPPTRVVVCEGENTVIDSGLIGEYQNIIWMRDGEVIPGETGTTLAVQGQAGPPVRYSCAVSGTCDFATLIDIDVISGTCDLSSAYARWQTDGYFCDRLNPTVLDFAASINSGDTCP</sequence>
<keyword evidence="3" id="KW-1185">Reference proteome</keyword>
<dbReference type="InterPro" id="IPR013211">
    <property type="entry name" value="LVIVD"/>
</dbReference>
<gene>
    <name evidence="2" type="ORF">J3U88_06800</name>
</gene>
<dbReference type="Pfam" id="PF08309">
    <property type="entry name" value="LVIVD"/>
    <property type="match status" value="1"/>
</dbReference>
<dbReference type="AlphaFoldDB" id="A0A8J7U4C9"/>
<feature type="chain" id="PRO_5035206913" description="Ig-like domain-containing protein" evidence="1">
    <location>
        <begin position="18"/>
        <end position="746"/>
    </location>
</feature>
<dbReference type="Proteomes" id="UP000664417">
    <property type="component" value="Unassembled WGS sequence"/>
</dbReference>
<dbReference type="EMBL" id="JAFREP010000005">
    <property type="protein sequence ID" value="MBO1318156.1"/>
    <property type="molecule type" value="Genomic_DNA"/>
</dbReference>
<evidence type="ECO:0000256" key="1">
    <source>
        <dbReference type="SAM" id="SignalP"/>
    </source>
</evidence>
<accession>A0A8J7U4C9</accession>
<evidence type="ECO:0008006" key="4">
    <source>
        <dbReference type="Google" id="ProtNLM"/>
    </source>
</evidence>
<reference evidence="2" key="1">
    <citation type="submission" date="2021-03" db="EMBL/GenBank/DDBJ databases">
        <authorList>
            <person name="Wang G."/>
        </authorList>
    </citation>
    <scope>NUCLEOTIDE SEQUENCE</scope>
    <source>
        <strain evidence="2">KCTC 12899</strain>
    </source>
</reference>
<comment type="caution">
    <text evidence="2">The sequence shown here is derived from an EMBL/GenBank/DDBJ whole genome shotgun (WGS) entry which is preliminary data.</text>
</comment>
<name>A0A8J7U4C9_9BACT</name>
<feature type="signal peptide" evidence="1">
    <location>
        <begin position="1"/>
        <end position="17"/>
    </location>
</feature>
<organism evidence="2 3">
    <name type="scientific">Acanthopleuribacter pedis</name>
    <dbReference type="NCBI Taxonomy" id="442870"/>
    <lineage>
        <taxon>Bacteria</taxon>
        <taxon>Pseudomonadati</taxon>
        <taxon>Acidobacteriota</taxon>
        <taxon>Holophagae</taxon>
        <taxon>Acanthopleuribacterales</taxon>
        <taxon>Acanthopleuribacteraceae</taxon>
        <taxon>Acanthopleuribacter</taxon>
    </lineage>
</organism>
<protein>
    <recommendedName>
        <fullName evidence="4">Ig-like domain-containing protein</fullName>
    </recommendedName>
</protein>
<proteinExistence type="predicted"/>
<evidence type="ECO:0000313" key="3">
    <source>
        <dbReference type="Proteomes" id="UP000664417"/>
    </source>
</evidence>
<dbReference type="SUPFAM" id="SSF69322">
    <property type="entry name" value="Tricorn protease domain 2"/>
    <property type="match status" value="1"/>
</dbReference>
<evidence type="ECO:0000313" key="2">
    <source>
        <dbReference type="EMBL" id="MBO1318156.1"/>
    </source>
</evidence>
<dbReference type="RefSeq" id="WP_207857778.1">
    <property type="nucleotide sequence ID" value="NZ_JAFREP010000005.1"/>
</dbReference>